<dbReference type="HOGENOM" id="CLU_584959_0_0_10"/>
<gene>
    <name evidence="2" type="ordered locus">Halhy_2894</name>
</gene>
<sequence length="467" mass="53588">MSKPFTYLISLVFVLSALVFPNQSLYIGDELSYLNRGFAIAQFERELNIRDHFSHELIDLIPADYPLGNSFFIAGSILLGGVPAAHLCQVLALVLAFLITAATLRKLGQGTSSALLVFWYPAALLLSRMLMSDVLSLLVVAAFFGVYFGWENGKKQSTILGFLAGFSLWFRETNGLVFVIPLLYLGVKTPKYTLYLLMGGLWGLLPRLLSAEWIYGDWFFVKNPNISFGWVHLPINVPLYTLYVSLFFPFSFWVLFWFRTPMQQVLHASFWLFVGVYVLYGYNGLKESGYKGLFLSSRFLIPLLPLYIYALAASPPAFLQQKTWVRLSRVLPYATLVLLLVFNYGIYRLGLPAQTFRNFLQQQMQDEDKVLIVDPKNEIVEVLAPFILERASSIRLSTLESVRGIPRPQEEMLYLKVSRRDNPYQVRKYQNLAQKENQVLRGYTLQRIKVVEDFSQKMEVFQLLKNE</sequence>
<keyword evidence="1" id="KW-0472">Membrane</keyword>
<keyword evidence="3" id="KW-1185">Reference proteome</keyword>
<dbReference type="EMBL" id="CP002691">
    <property type="protein sequence ID" value="AEE50758.1"/>
    <property type="molecule type" value="Genomic_DNA"/>
</dbReference>
<dbReference type="RefSeq" id="WP_013765304.1">
    <property type="nucleotide sequence ID" value="NC_015510.1"/>
</dbReference>
<keyword evidence="1" id="KW-1133">Transmembrane helix</keyword>
<dbReference type="Proteomes" id="UP000008461">
    <property type="component" value="Chromosome"/>
</dbReference>
<dbReference type="AlphaFoldDB" id="F4L460"/>
<proteinExistence type="predicted"/>
<name>F4L460_HALH1</name>
<feature type="transmembrane region" description="Helical" evidence="1">
    <location>
        <begin position="194"/>
        <end position="215"/>
    </location>
</feature>
<feature type="transmembrane region" description="Helical" evidence="1">
    <location>
        <begin position="168"/>
        <end position="187"/>
    </location>
</feature>
<feature type="transmembrane region" description="Helical" evidence="1">
    <location>
        <begin position="71"/>
        <end position="104"/>
    </location>
</feature>
<dbReference type="KEGG" id="hhy:Halhy_2894"/>
<feature type="transmembrane region" description="Helical" evidence="1">
    <location>
        <begin position="295"/>
        <end position="318"/>
    </location>
</feature>
<evidence type="ECO:0000313" key="2">
    <source>
        <dbReference type="EMBL" id="AEE50758.1"/>
    </source>
</evidence>
<organism evidence="2 3">
    <name type="scientific">Haliscomenobacter hydrossis (strain ATCC 27775 / DSM 1100 / LMG 10767 / O)</name>
    <dbReference type="NCBI Taxonomy" id="760192"/>
    <lineage>
        <taxon>Bacteria</taxon>
        <taxon>Pseudomonadati</taxon>
        <taxon>Bacteroidota</taxon>
        <taxon>Saprospiria</taxon>
        <taxon>Saprospirales</taxon>
        <taxon>Haliscomenobacteraceae</taxon>
        <taxon>Haliscomenobacter</taxon>
    </lineage>
</organism>
<evidence type="ECO:0000256" key="1">
    <source>
        <dbReference type="SAM" id="Phobius"/>
    </source>
</evidence>
<reference key="2">
    <citation type="submission" date="2011-04" db="EMBL/GenBank/DDBJ databases">
        <title>Complete sequence of chromosome of Haliscomenobacter hydrossis DSM 1100.</title>
        <authorList>
            <consortium name="US DOE Joint Genome Institute (JGI-PGF)"/>
            <person name="Lucas S."/>
            <person name="Han J."/>
            <person name="Lapidus A."/>
            <person name="Bruce D."/>
            <person name="Goodwin L."/>
            <person name="Pitluck S."/>
            <person name="Peters L."/>
            <person name="Kyrpides N."/>
            <person name="Mavromatis K."/>
            <person name="Ivanova N."/>
            <person name="Ovchinnikova G."/>
            <person name="Pagani I."/>
            <person name="Daligault H."/>
            <person name="Detter J.C."/>
            <person name="Han C."/>
            <person name="Land M."/>
            <person name="Hauser L."/>
            <person name="Markowitz V."/>
            <person name="Cheng J.-F."/>
            <person name="Hugenholtz P."/>
            <person name="Woyke T."/>
            <person name="Wu D."/>
            <person name="Verbarg S."/>
            <person name="Frueling A."/>
            <person name="Brambilla E."/>
            <person name="Klenk H.-P."/>
            <person name="Eisen J.A."/>
        </authorList>
    </citation>
    <scope>NUCLEOTIDE SEQUENCE</scope>
    <source>
        <strain>DSM 1100</strain>
    </source>
</reference>
<feature type="transmembrane region" description="Helical" evidence="1">
    <location>
        <begin position="235"/>
        <end position="258"/>
    </location>
</feature>
<feature type="transmembrane region" description="Helical" evidence="1">
    <location>
        <begin position="265"/>
        <end position="283"/>
    </location>
</feature>
<protein>
    <recommendedName>
        <fullName evidence="4">Glycosyltransferase RgtA/B/C/D-like domain-containing protein</fullName>
    </recommendedName>
</protein>
<evidence type="ECO:0008006" key="4">
    <source>
        <dbReference type="Google" id="ProtNLM"/>
    </source>
</evidence>
<accession>F4L460</accession>
<reference evidence="2 3" key="1">
    <citation type="journal article" date="2011" name="Stand. Genomic Sci.">
        <title>Complete genome sequence of Haliscomenobacter hydrossis type strain (O).</title>
        <authorList>
            <consortium name="US DOE Joint Genome Institute (JGI-PGF)"/>
            <person name="Daligault H."/>
            <person name="Lapidus A."/>
            <person name="Zeytun A."/>
            <person name="Nolan M."/>
            <person name="Lucas S."/>
            <person name="Del Rio T.G."/>
            <person name="Tice H."/>
            <person name="Cheng J.F."/>
            <person name="Tapia R."/>
            <person name="Han C."/>
            <person name="Goodwin L."/>
            <person name="Pitluck S."/>
            <person name="Liolios K."/>
            <person name="Pagani I."/>
            <person name="Ivanova N."/>
            <person name="Huntemann M."/>
            <person name="Mavromatis K."/>
            <person name="Mikhailova N."/>
            <person name="Pati A."/>
            <person name="Chen A."/>
            <person name="Palaniappan K."/>
            <person name="Land M."/>
            <person name="Hauser L."/>
            <person name="Brambilla E.M."/>
            <person name="Rohde M."/>
            <person name="Verbarg S."/>
            <person name="Goker M."/>
            <person name="Bristow J."/>
            <person name="Eisen J.A."/>
            <person name="Markowitz V."/>
            <person name="Hugenholtz P."/>
            <person name="Kyrpides N.C."/>
            <person name="Klenk H.P."/>
            <person name="Woyke T."/>
        </authorList>
    </citation>
    <scope>NUCLEOTIDE SEQUENCE [LARGE SCALE GENOMIC DNA]</scope>
    <source>
        <strain evidence="3">ATCC 27775 / DSM 1100 / LMG 10767 / O</strain>
    </source>
</reference>
<feature type="transmembrane region" description="Helical" evidence="1">
    <location>
        <begin position="330"/>
        <end position="347"/>
    </location>
</feature>
<dbReference type="STRING" id="760192.Halhy_2894"/>
<evidence type="ECO:0000313" key="3">
    <source>
        <dbReference type="Proteomes" id="UP000008461"/>
    </source>
</evidence>
<feature type="transmembrane region" description="Helical" evidence="1">
    <location>
        <begin position="116"/>
        <end position="148"/>
    </location>
</feature>
<keyword evidence="1" id="KW-0812">Transmembrane</keyword>